<feature type="domain" description="GmrSD restriction endonucleases N-terminal" evidence="1">
    <location>
        <begin position="9"/>
        <end position="245"/>
    </location>
</feature>
<dbReference type="InterPro" id="IPR011089">
    <property type="entry name" value="GmrSD_C"/>
</dbReference>
<dbReference type="EMBL" id="JAFHKU010000123">
    <property type="protein sequence ID" value="MBN3558118.1"/>
    <property type="molecule type" value="Genomic_DNA"/>
</dbReference>
<organism evidence="4 6">
    <name type="scientific">Sphingomonas yabuuchiae</name>
    <dbReference type="NCBI Taxonomy" id="172044"/>
    <lineage>
        <taxon>Bacteria</taxon>
        <taxon>Pseudomonadati</taxon>
        <taxon>Pseudomonadota</taxon>
        <taxon>Alphaproteobacteria</taxon>
        <taxon>Sphingomonadales</taxon>
        <taxon>Sphingomonadaceae</taxon>
        <taxon>Sphingomonas</taxon>
    </lineage>
</organism>
<dbReference type="AlphaFoldDB" id="A0AA41DAR3"/>
<accession>A0AA41DAR3</accession>
<dbReference type="Pfam" id="PF03235">
    <property type="entry name" value="GmrSD_N"/>
    <property type="match status" value="1"/>
</dbReference>
<dbReference type="PANTHER" id="PTHR35149:SF1">
    <property type="entry name" value="DUF5655 DOMAIN-CONTAINING PROTEIN"/>
    <property type="match status" value="1"/>
</dbReference>
<evidence type="ECO:0000259" key="1">
    <source>
        <dbReference type="Pfam" id="PF03235"/>
    </source>
</evidence>
<name>A0AA41DAR3_9SPHN</name>
<dbReference type="PANTHER" id="PTHR35149">
    <property type="entry name" value="SLL5132 PROTEIN"/>
    <property type="match status" value="1"/>
</dbReference>
<sequence length="761" mass="86267">MKPYTRSIIDLFDGKRRYLIPLYQRQYSWCDEPQLRLLWEDIERAVVRIETDRSGLVPHFMGAIVINQVKTYGRQVQAFEVIDGQQRLTTFQLLLTALRDVALEHQSHYALEVGKYLMNDGVMENPDEERYKLWPSITDRQAFVRLIDPGADLSRVAGLPEGDELVGKRADAAHAAFRSRINRHVMVEGEYREDRLELLFEALKEGLAVVSIELEGGDDPQTIFETLNSRGVPLSPADLLRNFIFQRAKGLGQNGASLNVDRLYERHWLPLDRSFWTRQASRGRQTRTRLDWMLTDHLAMHVGDIVSIESLFSDYRKWVLDHTPFASVTDELESISTTAAVEQRLFAPTHGDPVARFGRMADAFDVSTAMPLAVYLATEPSVASRLGEAFAALESYILRRDICGHTTKNYNRFFVGLIGRLRAHDGDKVDALIHYLSSRTADTDRWPGDAELRHHWLLREQYKSARQPRLRYIFEEIERAKRTSLTEDITIRSALTVEHIMPQKWQANWQIPEAEGLSEADLDPHIASQVRARQASINVLGNLTLITQALNSTVSNGPFSLKMPALRANTALALNRELNSYVEWNEDTIQERGASLFETAKTIWTAPARVETQGAGDASAPKWSSDTVAGAGTMRARAFWERYVQLDPATQADHAVGGSVRWRAVPDVRSVVSRFISGGERVGIFIRGPRKRDYSEEARRLEPFRGQLEAALGVPPGSDRYLYEKHGPSITDDPASWDVAARWLIAETDRYVSTVSQVVRD</sequence>
<reference evidence="4" key="2">
    <citation type="submission" date="2021-01" db="EMBL/GenBank/DDBJ databases">
        <title>Genome Sequencing of Type Strains.</title>
        <authorList>
            <person name="Lemaire J.F."/>
            <person name="Inderbitzin P."/>
            <person name="Collins S.B."/>
            <person name="Wespe N."/>
            <person name="Knight-Connoni V."/>
        </authorList>
    </citation>
    <scope>NUCLEOTIDE SEQUENCE</scope>
    <source>
        <strain evidence="4">DSM 14562</strain>
    </source>
</reference>
<evidence type="ECO:0000313" key="5">
    <source>
        <dbReference type="Proteomes" id="UP000584663"/>
    </source>
</evidence>
<dbReference type="EMBL" id="JACHNX010000006">
    <property type="protein sequence ID" value="MBB4609806.1"/>
    <property type="molecule type" value="Genomic_DNA"/>
</dbReference>
<dbReference type="Proteomes" id="UP000704529">
    <property type="component" value="Unassembled WGS sequence"/>
</dbReference>
<dbReference type="RefSeq" id="WP_184105657.1">
    <property type="nucleotide sequence ID" value="NZ_JACHNX010000006.1"/>
</dbReference>
<evidence type="ECO:0000313" key="4">
    <source>
        <dbReference type="EMBL" id="MBN3558118.1"/>
    </source>
</evidence>
<dbReference type="Proteomes" id="UP000584663">
    <property type="component" value="Unassembled WGS sequence"/>
</dbReference>
<protein>
    <submittedName>
        <fullName evidence="4">DUF262 domain-containing protein</fullName>
    </submittedName>
</protein>
<comment type="caution">
    <text evidence="4">The sequence shown here is derived from an EMBL/GenBank/DDBJ whole genome shotgun (WGS) entry which is preliminary data.</text>
</comment>
<feature type="domain" description="GmrSD restriction endonucleases C-terminal" evidence="2">
    <location>
        <begin position="446"/>
        <end position="598"/>
    </location>
</feature>
<dbReference type="InterPro" id="IPR004919">
    <property type="entry name" value="GmrSD_N"/>
</dbReference>
<proteinExistence type="predicted"/>
<evidence type="ECO:0000259" key="2">
    <source>
        <dbReference type="Pfam" id="PF07510"/>
    </source>
</evidence>
<evidence type="ECO:0000313" key="3">
    <source>
        <dbReference type="EMBL" id="MBB4609806.1"/>
    </source>
</evidence>
<reference evidence="3 5" key="1">
    <citation type="submission" date="2020-08" db="EMBL/GenBank/DDBJ databases">
        <title>Genomic Encyclopedia of Type Strains, Phase IV (KMG-IV): sequencing the most valuable type-strain genomes for metagenomic binning, comparative biology and taxonomic classification.</title>
        <authorList>
            <person name="Goeker M."/>
        </authorList>
    </citation>
    <scope>NUCLEOTIDE SEQUENCE [LARGE SCALE GENOMIC DNA]</scope>
    <source>
        <strain evidence="3 5">DSM 14562</strain>
    </source>
</reference>
<keyword evidence="5" id="KW-1185">Reference proteome</keyword>
<dbReference type="Pfam" id="PF07510">
    <property type="entry name" value="GmrSD_C"/>
    <property type="match status" value="1"/>
</dbReference>
<evidence type="ECO:0000313" key="6">
    <source>
        <dbReference type="Proteomes" id="UP000704529"/>
    </source>
</evidence>
<gene>
    <name evidence="3" type="ORF">GGQ89_002028</name>
    <name evidence="4" type="ORF">JYA60_07745</name>
</gene>